<proteinExistence type="predicted"/>
<evidence type="ECO:0000256" key="1">
    <source>
        <dbReference type="SAM" id="MobiDB-lite"/>
    </source>
</evidence>
<dbReference type="Pfam" id="PF13576">
    <property type="entry name" value="Pentapeptide_3"/>
    <property type="match status" value="1"/>
</dbReference>
<name>A0A367FED0_9ACTN</name>
<evidence type="ECO:0000313" key="3">
    <source>
        <dbReference type="Proteomes" id="UP000253094"/>
    </source>
</evidence>
<evidence type="ECO:0008006" key="4">
    <source>
        <dbReference type="Google" id="ProtNLM"/>
    </source>
</evidence>
<accession>A0A367FED0</accession>
<dbReference type="Gene3D" id="2.160.20.80">
    <property type="entry name" value="E3 ubiquitin-protein ligase SopA"/>
    <property type="match status" value="1"/>
</dbReference>
<feature type="region of interest" description="Disordered" evidence="1">
    <location>
        <begin position="174"/>
        <end position="207"/>
    </location>
</feature>
<comment type="caution">
    <text evidence="2">The sequence shown here is derived from an EMBL/GenBank/DDBJ whole genome shotgun (WGS) entry which is preliminary data.</text>
</comment>
<protein>
    <recommendedName>
        <fullName evidence="4">Pentapeptide repeat-containing protein</fullName>
    </recommendedName>
</protein>
<organism evidence="2 3">
    <name type="scientific">Sphaerisporangium album</name>
    <dbReference type="NCBI Taxonomy" id="509200"/>
    <lineage>
        <taxon>Bacteria</taxon>
        <taxon>Bacillati</taxon>
        <taxon>Actinomycetota</taxon>
        <taxon>Actinomycetes</taxon>
        <taxon>Streptosporangiales</taxon>
        <taxon>Streptosporangiaceae</taxon>
        <taxon>Sphaerisporangium</taxon>
    </lineage>
</organism>
<sequence>MFLGATFTGEADFSGATVTETVSFLEASFVGAALFGQAKLGVAAFNDASFSGPAIFWEATFAGDAWFTGATFAHGAGFEAAVFTRNASFREATFSGDAEFSGTVFSREAHFDGATFAEDAWFGEAINIRVAGVDAETRLAGARTTAFVSAGQAHVPAARFDGTLSFEGARVTDPKRAHAWPPRGEPNPTQTTPPDPTSSTPAARGDIDLPPRCHELRWYAAHHDQSVAFTLEGRGAAEPPGEALQDPASGGLVGLGSKVALRPRGQAAVCRIGLLEQANHLS</sequence>
<keyword evidence="3" id="KW-1185">Reference proteome</keyword>
<dbReference type="AlphaFoldDB" id="A0A367FED0"/>
<evidence type="ECO:0000313" key="2">
    <source>
        <dbReference type="EMBL" id="RCG28723.1"/>
    </source>
</evidence>
<dbReference type="OrthoDB" id="8440251at2"/>
<reference evidence="2 3" key="1">
    <citation type="submission" date="2018-06" db="EMBL/GenBank/DDBJ databases">
        <title>Sphaerisporangium craniellae sp. nov., isolated from a marine sponge in the South China Sea.</title>
        <authorList>
            <person name="Li L."/>
        </authorList>
    </citation>
    <scope>NUCLEOTIDE SEQUENCE [LARGE SCALE GENOMIC DNA]</scope>
    <source>
        <strain evidence="2 3">CCTCC AA 208026</strain>
    </source>
</reference>
<dbReference type="EMBL" id="QOIL01000013">
    <property type="protein sequence ID" value="RCG28723.1"/>
    <property type="molecule type" value="Genomic_DNA"/>
</dbReference>
<dbReference type="Proteomes" id="UP000253094">
    <property type="component" value="Unassembled WGS sequence"/>
</dbReference>
<dbReference type="InterPro" id="IPR001646">
    <property type="entry name" value="5peptide_repeat"/>
</dbReference>
<gene>
    <name evidence="2" type="ORF">DQ384_23635</name>
</gene>